<proteinExistence type="predicted"/>
<dbReference type="PANTHER" id="PTHR48080">
    <property type="entry name" value="D-GALACTONATE DEHYDRATASE-RELATED"/>
    <property type="match status" value="1"/>
</dbReference>
<gene>
    <name evidence="3" type="ORF">OQ273_13310</name>
</gene>
<dbReference type="SUPFAM" id="SSF54826">
    <property type="entry name" value="Enolase N-terminal domain-like"/>
    <property type="match status" value="1"/>
</dbReference>
<comment type="caution">
    <text evidence="3">The sequence shown here is derived from an EMBL/GenBank/DDBJ whole genome shotgun (WGS) entry which is preliminary data.</text>
</comment>
<dbReference type="InterPro" id="IPR029017">
    <property type="entry name" value="Enolase-like_N"/>
</dbReference>
<dbReference type="InterPro" id="IPR034593">
    <property type="entry name" value="DgoD-like"/>
</dbReference>
<keyword evidence="4" id="KW-1185">Reference proteome</keyword>
<sequence>MKITRLETIRIAERPNLLWIEVHTDEGLTGLGETFFGAQAVEAYIHETVAPIVIGRDPMEIDRLSADLVGYLGYRSTGVEARGNSAFDIALWDIFGKSAGQPIAQMLGGFTRRDIRTYNTCAGTDYIKSTGGQNTSNYALEADPAGQYDDLNAFMNSADELAQSLLDEDITAMKIWPFDLAAEKTQGQYISSADLKAGLEPFEKIRKAVGDRMDIMVEFHLMWQLLPAIEIARALEPFGTFWHEDPIKMDSLSSLKRYEAASPAPIAASETLGSRWAFRDLIETGAAGIFNLDISWCGGLSEARKIASMAETWHLPIAPHDCTGPVVLCASTHLSLNAPNAVVQESVRAFHRTWYRDLVTALPPIEKGRITVPPGPGLGMELNPDLDRIFTTSRRSSDAQSI</sequence>
<dbReference type="InterPro" id="IPR013342">
    <property type="entry name" value="Mandelate_racemase_C"/>
</dbReference>
<organism evidence="3 4">
    <name type="scientific">Hoeflea prorocentri</name>
    <dbReference type="NCBI Taxonomy" id="1922333"/>
    <lineage>
        <taxon>Bacteria</taxon>
        <taxon>Pseudomonadati</taxon>
        <taxon>Pseudomonadota</taxon>
        <taxon>Alphaproteobacteria</taxon>
        <taxon>Hyphomicrobiales</taxon>
        <taxon>Rhizobiaceae</taxon>
        <taxon>Hoeflea</taxon>
    </lineage>
</organism>
<evidence type="ECO:0000256" key="1">
    <source>
        <dbReference type="ARBA" id="ARBA00023239"/>
    </source>
</evidence>
<dbReference type="Pfam" id="PF02746">
    <property type="entry name" value="MR_MLE_N"/>
    <property type="match status" value="1"/>
</dbReference>
<dbReference type="EMBL" id="JAPJZI010000001">
    <property type="protein sequence ID" value="MDA5399556.1"/>
    <property type="molecule type" value="Genomic_DNA"/>
</dbReference>
<evidence type="ECO:0000313" key="3">
    <source>
        <dbReference type="EMBL" id="MDA5399556.1"/>
    </source>
</evidence>
<feature type="domain" description="Mandelate racemase/muconate lactonizing enzyme C-terminal" evidence="2">
    <location>
        <begin position="158"/>
        <end position="265"/>
    </location>
</feature>
<evidence type="ECO:0000259" key="2">
    <source>
        <dbReference type="SMART" id="SM00922"/>
    </source>
</evidence>
<name>A0A9X3UME9_9HYPH</name>
<dbReference type="Gene3D" id="3.30.390.10">
    <property type="entry name" value="Enolase-like, N-terminal domain"/>
    <property type="match status" value="1"/>
</dbReference>
<dbReference type="PANTHER" id="PTHR48080:SF2">
    <property type="entry name" value="D-GALACTONATE DEHYDRATASE"/>
    <property type="match status" value="1"/>
</dbReference>
<dbReference type="GO" id="GO:0016829">
    <property type="term" value="F:lyase activity"/>
    <property type="evidence" value="ECO:0007669"/>
    <property type="project" value="UniProtKB-KW"/>
</dbReference>
<dbReference type="SFLD" id="SFLDG00179">
    <property type="entry name" value="mandelate_racemase"/>
    <property type="match status" value="1"/>
</dbReference>
<dbReference type="Pfam" id="PF13378">
    <property type="entry name" value="MR_MLE_C"/>
    <property type="match status" value="1"/>
</dbReference>
<dbReference type="InterPro" id="IPR013341">
    <property type="entry name" value="Mandelate_racemase_N_dom"/>
</dbReference>
<dbReference type="Gene3D" id="3.20.20.120">
    <property type="entry name" value="Enolase-like C-terminal domain"/>
    <property type="match status" value="1"/>
</dbReference>
<dbReference type="RefSeq" id="WP_267990983.1">
    <property type="nucleotide sequence ID" value="NZ_JAPJZI010000001.1"/>
</dbReference>
<protein>
    <submittedName>
        <fullName evidence="3">Mandelate racemase/muconate lactonizing enzyme family protein</fullName>
    </submittedName>
</protein>
<reference evidence="3" key="1">
    <citation type="submission" date="2022-11" db="EMBL/GenBank/DDBJ databases">
        <title>Draft genome sequence of Hoeflea poritis E7-10 and Hoeflea prorocentri PM5-8, separated from scleractinian coral Porites lutea and marine dinoflagellate.</title>
        <authorList>
            <person name="Zhang G."/>
            <person name="Wei Q."/>
            <person name="Cai L."/>
        </authorList>
    </citation>
    <scope>NUCLEOTIDE SEQUENCE</scope>
    <source>
        <strain evidence="3">PM5-8</strain>
    </source>
</reference>
<keyword evidence="1" id="KW-0456">Lyase</keyword>
<dbReference type="InterPro" id="IPR036849">
    <property type="entry name" value="Enolase-like_C_sf"/>
</dbReference>
<dbReference type="SUPFAM" id="SSF51604">
    <property type="entry name" value="Enolase C-terminal domain-like"/>
    <property type="match status" value="1"/>
</dbReference>
<accession>A0A9X3UME9</accession>
<dbReference type="SMART" id="SM00922">
    <property type="entry name" value="MR_MLE"/>
    <property type="match status" value="1"/>
</dbReference>
<evidence type="ECO:0000313" key="4">
    <source>
        <dbReference type="Proteomes" id="UP001151234"/>
    </source>
</evidence>
<dbReference type="InterPro" id="IPR029065">
    <property type="entry name" value="Enolase_C-like"/>
</dbReference>
<dbReference type="SFLD" id="SFLDS00001">
    <property type="entry name" value="Enolase"/>
    <property type="match status" value="1"/>
</dbReference>
<dbReference type="Proteomes" id="UP001151234">
    <property type="component" value="Unassembled WGS sequence"/>
</dbReference>
<dbReference type="CDD" id="cd03316">
    <property type="entry name" value="MR_like"/>
    <property type="match status" value="1"/>
</dbReference>
<dbReference type="AlphaFoldDB" id="A0A9X3UME9"/>